<dbReference type="EMBL" id="JAGKSQ010000004">
    <property type="protein sequence ID" value="MBP3951762.1"/>
    <property type="molecule type" value="Genomic_DNA"/>
</dbReference>
<dbReference type="RefSeq" id="WP_210597642.1">
    <property type="nucleotide sequence ID" value="NZ_JAGKSQ010000004.1"/>
</dbReference>
<dbReference type="GO" id="GO:0016020">
    <property type="term" value="C:membrane"/>
    <property type="evidence" value="ECO:0007669"/>
    <property type="project" value="TreeGrafter"/>
</dbReference>
<accession>A0A941APQ8</accession>
<comment type="caution">
    <text evidence="3">The sequence shown here is derived from an EMBL/GenBank/DDBJ whole genome shotgun (WGS) entry which is preliminary data.</text>
</comment>
<organism evidence="3 4">
    <name type="scientific">Halalkalibacter suaedae</name>
    <dbReference type="NCBI Taxonomy" id="2822140"/>
    <lineage>
        <taxon>Bacteria</taxon>
        <taxon>Bacillati</taxon>
        <taxon>Bacillota</taxon>
        <taxon>Bacilli</taxon>
        <taxon>Bacillales</taxon>
        <taxon>Bacillaceae</taxon>
        <taxon>Halalkalibacter</taxon>
    </lineage>
</organism>
<evidence type="ECO:0000313" key="3">
    <source>
        <dbReference type="EMBL" id="MBP3951762.1"/>
    </source>
</evidence>
<dbReference type="Gene3D" id="3.40.50.1820">
    <property type="entry name" value="alpha/beta hydrolase"/>
    <property type="match status" value="1"/>
</dbReference>
<keyword evidence="1 3" id="KW-0378">Hydrolase</keyword>
<dbReference type="InterPro" id="IPR050266">
    <property type="entry name" value="AB_hydrolase_sf"/>
</dbReference>
<dbReference type="AlphaFoldDB" id="A0A941APQ8"/>
<dbReference type="InterPro" id="IPR000073">
    <property type="entry name" value="AB_hydrolase_1"/>
</dbReference>
<evidence type="ECO:0000256" key="1">
    <source>
        <dbReference type="ARBA" id="ARBA00022801"/>
    </source>
</evidence>
<dbReference type="Pfam" id="PF00561">
    <property type="entry name" value="Abhydrolase_1"/>
    <property type="match status" value="1"/>
</dbReference>
<dbReference type="PANTHER" id="PTHR43798">
    <property type="entry name" value="MONOACYLGLYCEROL LIPASE"/>
    <property type="match status" value="1"/>
</dbReference>
<dbReference type="Proteomes" id="UP000678228">
    <property type="component" value="Unassembled WGS sequence"/>
</dbReference>
<gene>
    <name evidence="3" type="ORF">J7W16_11510</name>
</gene>
<evidence type="ECO:0000313" key="4">
    <source>
        <dbReference type="Proteomes" id="UP000678228"/>
    </source>
</evidence>
<dbReference type="PANTHER" id="PTHR43798:SF31">
    <property type="entry name" value="AB HYDROLASE SUPERFAMILY PROTEIN YCLE"/>
    <property type="match status" value="1"/>
</dbReference>
<name>A0A941APQ8_9BACI</name>
<keyword evidence="4" id="KW-1185">Reference proteome</keyword>
<protein>
    <submittedName>
        <fullName evidence="3">Alpha/beta hydrolase</fullName>
    </submittedName>
</protein>
<dbReference type="InterPro" id="IPR029058">
    <property type="entry name" value="AB_hydrolase_fold"/>
</dbReference>
<dbReference type="SUPFAM" id="SSF53474">
    <property type="entry name" value="alpha/beta-Hydrolases"/>
    <property type="match status" value="1"/>
</dbReference>
<sequence length="247" mass="27900">MVFIHGGGVSGWMWDRQIEYFASKYHCLIPDMPEHGKSRNGLPFKIDETAVEINKLIIEKSNGKCVIAIGFSLGAQVLIAMLSQKPTLIDFAMINSALVKPVPFAKALTKSMLFAFPLVRIRAFSNIQAKSMYLDGEFQDIYYEESCQLKKDAFTRVMYENMSFMIPDSFKNATGKILVTVGEKERRMMKDSMKEIIESHPNSRGLIFPNIGHGFSLANPSSFNATLEDWLENNGVRDNTDDTFQSE</sequence>
<reference evidence="3" key="1">
    <citation type="submission" date="2021-03" db="EMBL/GenBank/DDBJ databases">
        <title>Bacillus suaedae sp. nov., isolated from Suaeda aralocaspica.</title>
        <authorList>
            <person name="Lei R.F.R."/>
        </authorList>
    </citation>
    <scope>NUCLEOTIDE SEQUENCE</scope>
    <source>
        <strain evidence="3">YZJH907-2</strain>
    </source>
</reference>
<dbReference type="GO" id="GO:0016787">
    <property type="term" value="F:hydrolase activity"/>
    <property type="evidence" value="ECO:0007669"/>
    <property type="project" value="UniProtKB-KW"/>
</dbReference>
<feature type="domain" description="AB hydrolase-1" evidence="2">
    <location>
        <begin position="1"/>
        <end position="103"/>
    </location>
</feature>
<proteinExistence type="predicted"/>
<evidence type="ECO:0000259" key="2">
    <source>
        <dbReference type="Pfam" id="PF00561"/>
    </source>
</evidence>